<dbReference type="InterPro" id="IPR002731">
    <property type="entry name" value="ATPase_BadF"/>
</dbReference>
<name>A1WX28_HALHL</name>
<reference evidence="4" key="1">
    <citation type="submission" date="2006-12" db="EMBL/GenBank/DDBJ databases">
        <title>Complete sequence of Halorhodospira halophila SL1.</title>
        <authorList>
            <consortium name="US DOE Joint Genome Institute"/>
            <person name="Copeland A."/>
            <person name="Lucas S."/>
            <person name="Lapidus A."/>
            <person name="Barry K."/>
            <person name="Detter J.C."/>
            <person name="Glavina del Rio T."/>
            <person name="Hammon N."/>
            <person name="Israni S."/>
            <person name="Dalin E."/>
            <person name="Tice H."/>
            <person name="Pitluck S."/>
            <person name="Saunders E."/>
            <person name="Brettin T."/>
            <person name="Bruce D."/>
            <person name="Han C."/>
            <person name="Tapia R."/>
            <person name="Schmutz J."/>
            <person name="Larimer F."/>
            <person name="Land M."/>
            <person name="Hauser L."/>
            <person name="Kyrpides N."/>
            <person name="Mikhailova N."/>
            <person name="Hoff W."/>
            <person name="Richardson P."/>
        </authorList>
    </citation>
    <scope>NUCLEOTIDE SEQUENCE [LARGE SCALE GENOMIC DNA]</scope>
    <source>
        <strain evidence="4">DSM 244 / SL1</strain>
    </source>
</reference>
<dbReference type="InterPro" id="IPR018709">
    <property type="entry name" value="CoA_activase_DUF2229"/>
</dbReference>
<keyword evidence="4" id="KW-1185">Reference proteome</keyword>
<sequence>MSTPGEHAPLLVGLDVGSTTVKAVVIDSADDTLLWHDYRRHETRQLETVRDFLARIEAAVPAARRGDLRLFATGSGGGSVAEALETRFVQEVHAVSLAVEARFPDVGSVVELGGQDAKIIVFKTLEDGSKRKIPAMNDKCAGGTGAVIDKIAAKLAIAPDQLGDTGYLGHTIHPVAGKCGVFAETDINSLQKQGVAAEDLMASLFEAIVQQNLSVLTRGHTLQPRVLLLGGPNTYIRGLQECWRTHIHALWEERGVDWDTPLETAVHVPEQAQYFAAIGAVAFGRSELADDPEAGRYPGPGGLDQWLAGQRTGGHRPGGAPPLVRDHAELARFLREFQPQPWQPARFSPGEQVAGYLGIDAGSTSTKGVLLDPDGEVLAKAYRLSGGNPIEDAVALLAELETAVLRQGAELEVLGVGTTGYAKDILRDVLHADTAVVETVAHAHACEHEHPGTDCIVDVGGQDIKLMFLRDGRVRDFRLNTQCSAGNGYFLQATARAFGMELDDYAEAALSAEAMPEFNHGCAVFLQSDIVDFQRKGWQRHEILAGLAAVLPKNIWLYVAQLPNPADLGERFVLQGGTQHNLAAVKAQVDYLRERFSQIGAECDIRVHRHCGESGAIGAGLEARRLHRSEHRRSTFIGFERARRLQHHTVRDERTRCRFCRNLCLRTFIDVATGDVTDPAAEANTPAQTSVPLAPGFRRLIIASCEQGEVEDKAAMQRIKAVLDRDAERTPNHLDRAAREVFRTPEVESVADPLPQTRLPGLLGRTSVRRRAAMEYRRQVRIGLPRVLNLYSCAPFFLGYFTALGVPERALVFSDYTDPELYRRGANRGSIDPCFPSKLGIPHVHNLLTRKHRRRPLTHIFFPMIKSLPGALDGVLAAQACPTVPGTAEATHAAFRREGDVFAEHGIRFRKTLVSLDDPALCAEQMRADWGAELGISPAESRRAAEQGLAALHAFHQRMEDEQRQTLQRLEQEGRVGIGVLGRPYHNDPGINHGILDDLQRKGYPILWQDALPRDPATLEQLFGAEVRAGAMRSALAIDDVWKHDFSEHSSRKLWAAKFIARHPNLVAVELSNFKCGHDAPIYSVIEAIIEQSGTPYFCFKDLDENRPGGSIQIRTETIDYFLQRYQADLPAGRSAA</sequence>
<proteinExistence type="predicted"/>
<feature type="domain" description="ATPase BadF/BadG/BcrA/BcrD type" evidence="1">
    <location>
        <begin position="357"/>
        <end position="623"/>
    </location>
</feature>
<dbReference type="HOGENOM" id="CLU_002393_3_0_6"/>
<dbReference type="eggNOG" id="COG3580">
    <property type="taxonomic scope" value="Bacteria"/>
</dbReference>
<dbReference type="Pfam" id="PF09989">
    <property type="entry name" value="DUF2229"/>
    <property type="match status" value="1"/>
</dbReference>
<protein>
    <submittedName>
        <fullName evidence="3">Putative CoA-substrate-specific enzyme activase</fullName>
    </submittedName>
</protein>
<dbReference type="InterPro" id="IPR051805">
    <property type="entry name" value="Dehydratase_Activator_Redct"/>
</dbReference>
<dbReference type="Proteomes" id="UP000000647">
    <property type="component" value="Chromosome"/>
</dbReference>
<dbReference type="SUPFAM" id="SSF53067">
    <property type="entry name" value="Actin-like ATPase domain"/>
    <property type="match status" value="2"/>
</dbReference>
<dbReference type="InterPro" id="IPR043129">
    <property type="entry name" value="ATPase_NBD"/>
</dbReference>
<dbReference type="CDD" id="cd24035">
    <property type="entry name" value="ASKHA_NBD_O66634-like_rpt2"/>
    <property type="match status" value="1"/>
</dbReference>
<dbReference type="CDD" id="cd24034">
    <property type="entry name" value="ASKHA_NBD_O66634-like_rpt1"/>
    <property type="match status" value="1"/>
</dbReference>
<feature type="domain" description="ATPase BadF/BadG/BcrA/BcrD type" evidence="1">
    <location>
        <begin position="12"/>
        <end position="231"/>
    </location>
</feature>
<organism evidence="3 4">
    <name type="scientific">Halorhodospira halophila (strain DSM 244 / SL1)</name>
    <name type="common">Ectothiorhodospira halophila (strain DSM 244 / SL1)</name>
    <dbReference type="NCBI Taxonomy" id="349124"/>
    <lineage>
        <taxon>Bacteria</taxon>
        <taxon>Pseudomonadati</taxon>
        <taxon>Pseudomonadota</taxon>
        <taxon>Gammaproteobacteria</taxon>
        <taxon>Chromatiales</taxon>
        <taxon>Ectothiorhodospiraceae</taxon>
        <taxon>Halorhodospira</taxon>
    </lineage>
</organism>
<gene>
    <name evidence="3" type="ordered locus">Hhal_1473</name>
</gene>
<accession>A1WX28</accession>
<evidence type="ECO:0000259" key="1">
    <source>
        <dbReference type="Pfam" id="PF01869"/>
    </source>
</evidence>
<dbReference type="KEGG" id="hha:Hhal_1473"/>
<dbReference type="Gene3D" id="3.30.420.40">
    <property type="match status" value="4"/>
</dbReference>
<dbReference type="PANTHER" id="PTHR32329">
    <property type="entry name" value="BIFUNCTIONAL PROTEIN [INCLUDES 2-HYDROXYACYL-COA DEHYDRATASE (N-TER) AND ITS ACTIVATOR DOMAIN (C_TERM)-RELATED"/>
    <property type="match status" value="1"/>
</dbReference>
<dbReference type="AlphaFoldDB" id="A1WX28"/>
<dbReference type="EMBL" id="CP000544">
    <property type="protein sequence ID" value="ABM62240.1"/>
    <property type="molecule type" value="Genomic_DNA"/>
</dbReference>
<evidence type="ECO:0000313" key="3">
    <source>
        <dbReference type="EMBL" id="ABM62240.1"/>
    </source>
</evidence>
<feature type="domain" description="DUF2229" evidence="2">
    <location>
        <begin position="781"/>
        <end position="1011"/>
    </location>
</feature>
<dbReference type="eggNOG" id="COG1924">
    <property type="taxonomic scope" value="Bacteria"/>
</dbReference>
<evidence type="ECO:0000313" key="4">
    <source>
        <dbReference type="Proteomes" id="UP000000647"/>
    </source>
</evidence>
<dbReference type="Pfam" id="PF01869">
    <property type="entry name" value="BcrAD_BadFG"/>
    <property type="match status" value="2"/>
</dbReference>
<dbReference type="RefSeq" id="WP_011814262.1">
    <property type="nucleotide sequence ID" value="NC_008789.1"/>
</dbReference>
<dbReference type="STRING" id="349124.Hhal_1473"/>
<evidence type="ECO:0000259" key="2">
    <source>
        <dbReference type="Pfam" id="PF09989"/>
    </source>
</evidence>
<dbReference type="PANTHER" id="PTHR32329:SF4">
    <property type="entry name" value="ACTIVATOR OF 2-HYDROXYACYL-COA DEHYDRATASE"/>
    <property type="match status" value="1"/>
</dbReference>
<reference evidence="3 4" key="2">
    <citation type="journal article" date="2013" name="Stand. Genomic Sci.">
        <title>Complete genome sequence of Halorhodospira halophila SL1.</title>
        <authorList>
            <person name="Challacombe J.F."/>
            <person name="Majid S."/>
            <person name="Deole R."/>
            <person name="Brettin T.S."/>
            <person name="Bruce D."/>
            <person name="Delano S.F."/>
            <person name="Detter J.C."/>
            <person name="Gleasner C.D."/>
            <person name="Han C.S."/>
            <person name="Misra M."/>
            <person name="Reitenga K.G."/>
            <person name="Mikhailova N."/>
            <person name="Woyke T."/>
            <person name="Pitluck S."/>
            <person name="Nolan M."/>
            <person name="Land M.L."/>
            <person name="Saunders E."/>
            <person name="Tapia R."/>
            <person name="Lapidus A."/>
            <person name="Ivanova N."/>
            <person name="Hoff W.D."/>
        </authorList>
    </citation>
    <scope>NUCLEOTIDE SEQUENCE [LARGE SCALE GENOMIC DNA]</scope>
    <source>
        <strain evidence="4">DSM 244 / SL1</strain>
    </source>
</reference>